<dbReference type="InterPro" id="IPR011993">
    <property type="entry name" value="PH-like_dom_sf"/>
</dbReference>
<dbReference type="InterPro" id="IPR001849">
    <property type="entry name" value="PH_domain"/>
</dbReference>
<evidence type="ECO:0000256" key="1">
    <source>
        <dbReference type="ARBA" id="ARBA00022553"/>
    </source>
</evidence>
<name>A0A9D3MRE3_ANGAN</name>
<dbReference type="Gene3D" id="2.30.29.30">
    <property type="entry name" value="Pleckstrin-homology domain (PH domain)/Phosphotyrosine-binding domain (PTB)"/>
    <property type="match status" value="1"/>
</dbReference>
<evidence type="ECO:0000259" key="6">
    <source>
        <dbReference type="PROSITE" id="PS50003"/>
    </source>
</evidence>
<evidence type="ECO:0000313" key="7">
    <source>
        <dbReference type="EMBL" id="KAG5851288.1"/>
    </source>
</evidence>
<dbReference type="SMART" id="SM00252">
    <property type="entry name" value="SH2"/>
    <property type="match status" value="1"/>
</dbReference>
<dbReference type="PROSITE" id="PS50003">
    <property type="entry name" value="PH_DOMAIN"/>
    <property type="match status" value="1"/>
</dbReference>
<evidence type="ECO:0000313" key="8">
    <source>
        <dbReference type="Proteomes" id="UP001044222"/>
    </source>
</evidence>
<organism evidence="7 8">
    <name type="scientific">Anguilla anguilla</name>
    <name type="common">European freshwater eel</name>
    <name type="synonym">Muraena anguilla</name>
    <dbReference type="NCBI Taxonomy" id="7936"/>
    <lineage>
        <taxon>Eukaryota</taxon>
        <taxon>Metazoa</taxon>
        <taxon>Chordata</taxon>
        <taxon>Craniata</taxon>
        <taxon>Vertebrata</taxon>
        <taxon>Euteleostomi</taxon>
        <taxon>Actinopterygii</taxon>
        <taxon>Neopterygii</taxon>
        <taxon>Teleostei</taxon>
        <taxon>Anguilliformes</taxon>
        <taxon>Anguillidae</taxon>
        <taxon>Anguilla</taxon>
    </lineage>
</organism>
<dbReference type="SUPFAM" id="SSF50729">
    <property type="entry name" value="PH domain-like"/>
    <property type="match status" value="1"/>
</dbReference>
<evidence type="ECO:0000259" key="5">
    <source>
        <dbReference type="PROSITE" id="PS50001"/>
    </source>
</evidence>
<feature type="domain" description="PH" evidence="6">
    <location>
        <begin position="16"/>
        <end position="114"/>
    </location>
</feature>
<evidence type="ECO:0000256" key="3">
    <source>
        <dbReference type="PROSITE-ProRule" id="PRU00191"/>
    </source>
</evidence>
<keyword evidence="1" id="KW-0597">Phosphoprotein</keyword>
<gene>
    <name evidence="7" type="ORF">ANANG_G00091500</name>
</gene>
<dbReference type="SUPFAM" id="SSF55550">
    <property type="entry name" value="SH2 domain"/>
    <property type="match status" value="1"/>
</dbReference>
<dbReference type="PANTHER" id="PTHR16186:SF11">
    <property type="entry name" value="SIGNAL-TRANSDUCING ADAPTOR PROTEIN 2"/>
    <property type="match status" value="1"/>
</dbReference>
<feature type="domain" description="SH2" evidence="5">
    <location>
        <begin position="155"/>
        <end position="262"/>
    </location>
</feature>
<dbReference type="SMART" id="SM00233">
    <property type="entry name" value="PH"/>
    <property type="match status" value="1"/>
</dbReference>
<reference evidence="7" key="1">
    <citation type="submission" date="2021-01" db="EMBL/GenBank/DDBJ databases">
        <title>A chromosome-scale assembly of European eel, Anguilla anguilla.</title>
        <authorList>
            <person name="Henkel C."/>
            <person name="Jong-Raadsen S.A."/>
            <person name="Dufour S."/>
            <person name="Weltzien F.-A."/>
            <person name="Palstra A.P."/>
            <person name="Pelster B."/>
            <person name="Spaink H.P."/>
            <person name="Van Den Thillart G.E."/>
            <person name="Jansen H."/>
            <person name="Zahm M."/>
            <person name="Klopp C."/>
            <person name="Cedric C."/>
            <person name="Louis A."/>
            <person name="Berthelot C."/>
            <person name="Parey E."/>
            <person name="Roest Crollius H."/>
            <person name="Montfort J."/>
            <person name="Robinson-Rechavi M."/>
            <person name="Bucao C."/>
            <person name="Bouchez O."/>
            <person name="Gislard M."/>
            <person name="Lluch J."/>
            <person name="Milhes M."/>
            <person name="Lampietro C."/>
            <person name="Lopez Roques C."/>
            <person name="Donnadieu C."/>
            <person name="Braasch I."/>
            <person name="Desvignes T."/>
            <person name="Postlethwait J."/>
            <person name="Bobe J."/>
            <person name="Guiguen Y."/>
            <person name="Dirks R."/>
        </authorList>
    </citation>
    <scope>NUCLEOTIDE SEQUENCE</scope>
    <source>
        <strain evidence="7">Tag_6206</strain>
        <tissue evidence="7">Liver</tissue>
    </source>
</reference>
<dbReference type="AlphaFoldDB" id="A0A9D3MRE3"/>
<evidence type="ECO:0008006" key="9">
    <source>
        <dbReference type="Google" id="ProtNLM"/>
    </source>
</evidence>
<evidence type="ECO:0000256" key="2">
    <source>
        <dbReference type="ARBA" id="ARBA00022999"/>
    </source>
</evidence>
<dbReference type="Gene3D" id="3.30.505.10">
    <property type="entry name" value="SH2 domain"/>
    <property type="match status" value="1"/>
</dbReference>
<comment type="caution">
    <text evidence="7">The sequence shown here is derived from an EMBL/GenBank/DDBJ whole genome shotgun (WGS) entry which is preliminary data.</text>
</comment>
<protein>
    <recommendedName>
        <fullName evidence="9">SH2 domain-containing protein</fullName>
    </recommendedName>
</protein>
<dbReference type="InterPro" id="IPR000980">
    <property type="entry name" value="SH2"/>
</dbReference>
<dbReference type="EMBL" id="JAFIRN010000004">
    <property type="protein sequence ID" value="KAG5851288.1"/>
    <property type="molecule type" value="Genomic_DNA"/>
</dbReference>
<dbReference type="InterPro" id="IPR036860">
    <property type="entry name" value="SH2_dom_sf"/>
</dbReference>
<dbReference type="PROSITE" id="PS50001">
    <property type="entry name" value="SH2"/>
    <property type="match status" value="1"/>
</dbReference>
<keyword evidence="8" id="KW-1185">Reference proteome</keyword>
<dbReference type="PANTHER" id="PTHR16186">
    <property type="entry name" value="SIGNAL-TRANSDUCING ADAPTOR PROTEIN-RELATED"/>
    <property type="match status" value="1"/>
</dbReference>
<dbReference type="GO" id="GO:0035591">
    <property type="term" value="F:signaling adaptor activity"/>
    <property type="evidence" value="ECO:0007669"/>
    <property type="project" value="InterPro"/>
</dbReference>
<dbReference type="InterPro" id="IPR039111">
    <property type="entry name" value="STAP1/STAP2"/>
</dbReference>
<evidence type="ECO:0000256" key="4">
    <source>
        <dbReference type="SAM" id="MobiDB-lite"/>
    </source>
</evidence>
<accession>A0A9D3MRE3</accession>
<keyword evidence="2 3" id="KW-0727">SH2 domain</keyword>
<feature type="region of interest" description="Disordered" evidence="4">
    <location>
        <begin position="333"/>
        <end position="434"/>
    </location>
</feature>
<dbReference type="Proteomes" id="UP001044222">
    <property type="component" value="Unassembled WGS sequence"/>
</dbReference>
<sequence length="434" mass="48073">MAAPTARRRSKALLPTCYYEGYLEKRSPKETTSCRLWTCLCGNTLFFYNNTKDCEYTEKLELSGFISLADDSSRGSNLTGARFSLRMKDGEVKLTASSLEARVLWKGFILSVVELAVPSSLNLLPGQLHMLAEVIEKEKARRKPPPLPQGPVPSPYLPLLASMPPCYHPLSRLEAEMFLERNQEFGNFLLRPGRDGTSLAVTTYQDLNGPVFRHYRVARKPDGGFSLDVENPIPCATLHDVIDLLVERTSGALRPLILEESYDENITFVQSNAENGERNLQCASGRPSLPLLYRPPNQPSGVTEKWLIRSVHPAGQSVRSTDREVNFEDNTYINYSSGDEDEGSVARSPTPPPSTGKRALFPKLPSVPPYEGQICGTSGDAEDENFTTLPPQTVKKALLPKVPSSVSLSRYEEQSTSTSADSQVLRRPVPPPRT</sequence>
<proteinExistence type="predicted"/>
<feature type="compositionally biased region" description="Low complexity" evidence="4">
    <location>
        <begin position="399"/>
        <end position="409"/>
    </location>
</feature>